<organism evidence="15 16">
    <name type="scientific">Pristionchus mayeri</name>
    <dbReference type="NCBI Taxonomy" id="1317129"/>
    <lineage>
        <taxon>Eukaryota</taxon>
        <taxon>Metazoa</taxon>
        <taxon>Ecdysozoa</taxon>
        <taxon>Nematoda</taxon>
        <taxon>Chromadorea</taxon>
        <taxon>Rhabditida</taxon>
        <taxon>Rhabditina</taxon>
        <taxon>Diplogasteromorpha</taxon>
        <taxon>Diplogasteroidea</taxon>
        <taxon>Neodiplogasteridae</taxon>
        <taxon>Pristionchus</taxon>
    </lineage>
</organism>
<dbReference type="InterPro" id="IPR008971">
    <property type="entry name" value="HSP40/DnaJ_pept-bd"/>
</dbReference>
<reference evidence="16" key="1">
    <citation type="submission" date="2022-10" db="EMBL/GenBank/DDBJ databases">
        <title>Genome assembly of Pristionchus species.</title>
        <authorList>
            <person name="Yoshida K."/>
            <person name="Sommer R.J."/>
        </authorList>
    </citation>
    <scope>NUCLEOTIDE SEQUENCE [LARGE SCALE GENOMIC DNA]</scope>
    <source>
        <strain evidence="16">RS5460</strain>
    </source>
</reference>
<gene>
    <name evidence="15" type="ORF">PMAYCL1PPCAC_06125</name>
</gene>
<dbReference type="FunFam" id="1.10.287.110:FF:000033">
    <property type="entry name" value="dnaJ homolog subfamily B member 13"/>
    <property type="match status" value="1"/>
</dbReference>
<dbReference type="PANTHER" id="PTHR24078">
    <property type="entry name" value="DNAJ HOMOLOG SUBFAMILY C MEMBER"/>
    <property type="match status" value="1"/>
</dbReference>
<dbReference type="GO" id="GO:0006457">
    <property type="term" value="P:protein folding"/>
    <property type="evidence" value="ECO:0007669"/>
    <property type="project" value="InterPro"/>
</dbReference>
<evidence type="ECO:0000313" key="16">
    <source>
        <dbReference type="Proteomes" id="UP001328107"/>
    </source>
</evidence>
<accession>A0AAN5C9T3</accession>
<evidence type="ECO:0000256" key="9">
    <source>
        <dbReference type="ARBA" id="ARBA00071910"/>
    </source>
</evidence>
<dbReference type="EMBL" id="BTRK01000002">
    <property type="protein sequence ID" value="GMR35930.1"/>
    <property type="molecule type" value="Genomic_DNA"/>
</dbReference>
<keyword evidence="16" id="KW-1185">Reference proteome</keyword>
<feature type="non-terminal residue" evidence="15">
    <location>
        <position position="1"/>
    </location>
</feature>
<dbReference type="Gene3D" id="2.60.260.20">
    <property type="entry name" value="Urease metallochaperone UreE, N-terminal domain"/>
    <property type="match status" value="2"/>
</dbReference>
<keyword evidence="2" id="KW-0970">Cilium biogenesis/degradation</keyword>
<sequence>STFQGTLKMGKDYYKILGVTKSSSDDEIKKAYRKMALKFHPDKNKEPGAENKFKEIAEAYDVLSDPKKKEIYDKYGEEGLKGGMDGGSGGMGGAGGANGYHYQFQGDPMRMFSQFFGNDDPFSMFGGGGHAGGPGGMFFNFGGAEGGMDGAAYGHPSQRRQRQDPTVQHELSVSLEDVYKGCTKKMKITRKVLSGDGQSTRVEDKVLTINVKPGWKSGTKITFPKEGDQHPGRVPADIVFVIKDKPHPKFKREGIDIRFVHKISLKEALCGVSLQVPTLDGTTIPYSVNEVIRPSTARRITGQGLPNPKAPSTRGDLIIEFDVKFPTSLTDAQKQQLQTILPGL</sequence>
<dbReference type="FunFam" id="2.60.260.20:FF:000006">
    <property type="entry name" value="DnaJ subfamily B member 13"/>
    <property type="match status" value="1"/>
</dbReference>
<protein>
    <recommendedName>
        <fullName evidence="9">DnaJ homolog subfamily B member 13</fullName>
    </recommendedName>
    <alternativeName>
        <fullName evidence="12">Testis and spermatogenesis cell-related protein 6</fullName>
    </alternativeName>
    <alternativeName>
        <fullName evidence="13">Testis spermatocyte apoptosis-related gene 6 protein</fullName>
    </alternativeName>
    <alternativeName>
        <fullName evidence="10">Testis spermatogenesis apoptosis-related gene 3 protein</fullName>
    </alternativeName>
    <alternativeName>
        <fullName evidence="11">Testis spermatogenesis apoptosis-related gene 6 protein</fullName>
    </alternativeName>
</protein>
<evidence type="ECO:0000256" key="3">
    <source>
        <dbReference type="ARBA" id="ARBA00022846"/>
    </source>
</evidence>
<dbReference type="InterPro" id="IPR002939">
    <property type="entry name" value="DnaJ_C"/>
</dbReference>
<keyword evidence="6" id="KW-0966">Cell projection</keyword>
<dbReference type="SUPFAM" id="SSF49493">
    <property type="entry name" value="HSP40/DnaJ peptide-binding domain"/>
    <property type="match status" value="2"/>
</dbReference>
<feature type="domain" description="J" evidence="14">
    <location>
        <begin position="12"/>
        <end position="76"/>
    </location>
</feature>
<comment type="subcellular location">
    <subcellularLocation>
        <location evidence="1">Cell projection</location>
        <location evidence="1">Cilium</location>
        <location evidence="1">Flagellum</location>
    </subcellularLocation>
</comment>
<evidence type="ECO:0000313" key="15">
    <source>
        <dbReference type="EMBL" id="GMR35930.1"/>
    </source>
</evidence>
<dbReference type="FunFam" id="2.60.260.20:FF:000002">
    <property type="entry name" value="Dnaj homolog subfamily b member"/>
    <property type="match status" value="1"/>
</dbReference>
<evidence type="ECO:0000256" key="7">
    <source>
        <dbReference type="ARBA" id="ARBA00056649"/>
    </source>
</evidence>
<dbReference type="CDD" id="cd10747">
    <property type="entry name" value="DnaJ_C"/>
    <property type="match status" value="1"/>
</dbReference>
<comment type="caution">
    <text evidence="15">The sequence shown here is derived from an EMBL/GenBank/DDBJ whole genome shotgun (WGS) entry which is preliminary data.</text>
</comment>
<dbReference type="PROSITE" id="PS00636">
    <property type="entry name" value="DNAJ_1"/>
    <property type="match status" value="1"/>
</dbReference>
<dbReference type="SMART" id="SM00271">
    <property type="entry name" value="DnaJ"/>
    <property type="match status" value="1"/>
</dbReference>
<dbReference type="PROSITE" id="PS50076">
    <property type="entry name" value="DNAJ_2"/>
    <property type="match status" value="1"/>
</dbReference>
<dbReference type="GO" id="GO:0051082">
    <property type="term" value="F:unfolded protein binding"/>
    <property type="evidence" value="ECO:0007669"/>
    <property type="project" value="InterPro"/>
</dbReference>
<dbReference type="Pfam" id="PF01556">
    <property type="entry name" value="DnaJ_C"/>
    <property type="match status" value="1"/>
</dbReference>
<keyword evidence="3" id="KW-0282">Flagellum</keyword>
<keyword evidence="5" id="KW-0143">Chaperone</keyword>
<comment type="subunit">
    <text evidence="8">Homodimer. Component of the axonemal radial spoke complex 1 (RS1), at least composed of spoke head proteins RSPH1, RSPH3, RSPH9 and the cilia-specific component RSPH4A or sperm-specific component RSPH6A, spoke stalk proteins RSPH14, DNAJB13, DYDC1, ROPN1L and NME5, and the anchor protein IQUB. Interacts with SUN5. Interacts with IQUB.</text>
</comment>
<dbReference type="InterPro" id="IPR051339">
    <property type="entry name" value="DnaJ_subfamily_B"/>
</dbReference>
<keyword evidence="4" id="KW-0969">Cilium</keyword>
<proteinExistence type="predicted"/>
<dbReference type="InterPro" id="IPR001623">
    <property type="entry name" value="DnaJ_domain"/>
</dbReference>
<dbReference type="CDD" id="cd06257">
    <property type="entry name" value="DnaJ"/>
    <property type="match status" value="1"/>
</dbReference>
<evidence type="ECO:0000256" key="13">
    <source>
        <dbReference type="ARBA" id="ARBA00081125"/>
    </source>
</evidence>
<evidence type="ECO:0000256" key="5">
    <source>
        <dbReference type="ARBA" id="ARBA00023186"/>
    </source>
</evidence>
<dbReference type="PANTHER" id="PTHR24078:SF553">
    <property type="entry name" value="DNAJ HOMOLOG SUBFAMILY B MEMBER 5"/>
    <property type="match status" value="1"/>
</dbReference>
<evidence type="ECO:0000256" key="11">
    <source>
        <dbReference type="ARBA" id="ARBA00078669"/>
    </source>
</evidence>
<dbReference type="GO" id="GO:0051087">
    <property type="term" value="F:protein-folding chaperone binding"/>
    <property type="evidence" value="ECO:0007669"/>
    <property type="project" value="TreeGrafter"/>
</dbReference>
<dbReference type="GO" id="GO:0030030">
    <property type="term" value="P:cell projection organization"/>
    <property type="evidence" value="ECO:0007669"/>
    <property type="project" value="UniProtKB-KW"/>
</dbReference>
<dbReference type="PRINTS" id="PR00625">
    <property type="entry name" value="JDOMAIN"/>
</dbReference>
<dbReference type="GO" id="GO:0036126">
    <property type="term" value="C:sperm flagellum"/>
    <property type="evidence" value="ECO:0007669"/>
    <property type="project" value="UniProtKB-ARBA"/>
</dbReference>
<dbReference type="GO" id="GO:0007017">
    <property type="term" value="P:microtubule-based process"/>
    <property type="evidence" value="ECO:0007669"/>
    <property type="project" value="UniProtKB-ARBA"/>
</dbReference>
<evidence type="ECO:0000256" key="4">
    <source>
        <dbReference type="ARBA" id="ARBA00023069"/>
    </source>
</evidence>
<dbReference type="InterPro" id="IPR036869">
    <property type="entry name" value="J_dom_sf"/>
</dbReference>
<dbReference type="SUPFAM" id="SSF46565">
    <property type="entry name" value="Chaperone J-domain"/>
    <property type="match status" value="1"/>
</dbReference>
<dbReference type="GO" id="GO:0005829">
    <property type="term" value="C:cytosol"/>
    <property type="evidence" value="ECO:0007669"/>
    <property type="project" value="TreeGrafter"/>
</dbReference>
<evidence type="ECO:0000256" key="8">
    <source>
        <dbReference type="ARBA" id="ARBA00064985"/>
    </source>
</evidence>
<name>A0AAN5C9T3_9BILA</name>
<evidence type="ECO:0000256" key="1">
    <source>
        <dbReference type="ARBA" id="ARBA00004230"/>
    </source>
</evidence>
<evidence type="ECO:0000256" key="10">
    <source>
        <dbReference type="ARBA" id="ARBA00075378"/>
    </source>
</evidence>
<evidence type="ECO:0000256" key="12">
    <source>
        <dbReference type="ARBA" id="ARBA00080190"/>
    </source>
</evidence>
<evidence type="ECO:0000259" key="14">
    <source>
        <dbReference type="PROSITE" id="PS50076"/>
    </source>
</evidence>
<comment type="function">
    <text evidence="7">Functions as part of axonemal radial spoke complexes that play an important part in the motility of sperm and cilia.</text>
</comment>
<dbReference type="InterPro" id="IPR018253">
    <property type="entry name" value="DnaJ_domain_CS"/>
</dbReference>
<dbReference type="Gene3D" id="1.10.287.110">
    <property type="entry name" value="DnaJ domain"/>
    <property type="match status" value="1"/>
</dbReference>
<dbReference type="Pfam" id="PF00226">
    <property type="entry name" value="DnaJ"/>
    <property type="match status" value="1"/>
</dbReference>
<evidence type="ECO:0000256" key="2">
    <source>
        <dbReference type="ARBA" id="ARBA00022794"/>
    </source>
</evidence>
<dbReference type="AlphaFoldDB" id="A0AAN5C9T3"/>
<dbReference type="Proteomes" id="UP001328107">
    <property type="component" value="Unassembled WGS sequence"/>
</dbReference>
<evidence type="ECO:0000256" key="6">
    <source>
        <dbReference type="ARBA" id="ARBA00023273"/>
    </source>
</evidence>